<dbReference type="Pfam" id="PF20221">
    <property type="entry name" value="DUF6580"/>
    <property type="match status" value="1"/>
</dbReference>
<accession>A0A923ITH7</accession>
<organism evidence="2 3">
    <name type="scientific">Pedobacter planticolens</name>
    <dbReference type="NCBI Taxonomy" id="2679964"/>
    <lineage>
        <taxon>Bacteria</taxon>
        <taxon>Pseudomonadati</taxon>
        <taxon>Bacteroidota</taxon>
        <taxon>Sphingobacteriia</taxon>
        <taxon>Sphingobacteriales</taxon>
        <taxon>Sphingobacteriaceae</taxon>
        <taxon>Pedobacter</taxon>
    </lineage>
</organism>
<feature type="transmembrane region" description="Helical" evidence="1">
    <location>
        <begin position="33"/>
        <end position="50"/>
    </location>
</feature>
<evidence type="ECO:0000313" key="2">
    <source>
        <dbReference type="EMBL" id="MBB2144780.1"/>
    </source>
</evidence>
<keyword evidence="3" id="KW-1185">Reference proteome</keyword>
<sequence>MKNSSRTLVLLLLMLLIVGLRVIAPLSPDFKLIANFSGIGAVALFGGAYFKNKFNAFVLPLLVLLLSDIGLALTMGKDYGFYQGWYYTYIAFALIVLVGHFMIKKVNVQRVLAASLTGVLIHWIVSDFGVWYGSTFYPQTFAGFWACLVFAIPYELNFLYGTLAYSAIMFGAFESLKVKYPALSLKNNTAVHS</sequence>
<dbReference type="InterPro" id="IPR046487">
    <property type="entry name" value="DUF6580"/>
</dbReference>
<keyword evidence="1" id="KW-0472">Membrane</keyword>
<reference evidence="2" key="1">
    <citation type="submission" date="2019-11" db="EMBL/GenBank/DDBJ databases">
        <title>Description of Pedobacter sp. LMG 31464T.</title>
        <authorList>
            <person name="Carlier A."/>
            <person name="Qi S."/>
            <person name="Vandamme P."/>
        </authorList>
    </citation>
    <scope>NUCLEOTIDE SEQUENCE</scope>
    <source>
        <strain evidence="2">LMG 31464</strain>
    </source>
</reference>
<dbReference type="Proteomes" id="UP000601055">
    <property type="component" value="Unassembled WGS sequence"/>
</dbReference>
<proteinExistence type="predicted"/>
<feature type="transmembrane region" description="Helical" evidence="1">
    <location>
        <begin position="143"/>
        <end position="170"/>
    </location>
</feature>
<dbReference type="EMBL" id="WNXD01000001">
    <property type="protein sequence ID" value="MBB2144780.1"/>
    <property type="molecule type" value="Genomic_DNA"/>
</dbReference>
<dbReference type="RefSeq" id="WP_182921456.1">
    <property type="nucleotide sequence ID" value="NZ_WNXD01000001.1"/>
</dbReference>
<name>A0A923ITH7_9SPHI</name>
<gene>
    <name evidence="2" type="ORF">GM921_04750</name>
</gene>
<evidence type="ECO:0000256" key="1">
    <source>
        <dbReference type="SAM" id="Phobius"/>
    </source>
</evidence>
<feature type="transmembrane region" description="Helical" evidence="1">
    <location>
        <begin position="57"/>
        <end position="74"/>
    </location>
</feature>
<comment type="caution">
    <text evidence="2">The sequence shown here is derived from an EMBL/GenBank/DDBJ whole genome shotgun (WGS) entry which is preliminary data.</text>
</comment>
<feature type="transmembrane region" description="Helical" evidence="1">
    <location>
        <begin position="110"/>
        <end position="131"/>
    </location>
</feature>
<protein>
    <submittedName>
        <fullName evidence="2">Uncharacterized protein</fullName>
    </submittedName>
</protein>
<keyword evidence="1" id="KW-0812">Transmembrane</keyword>
<dbReference type="AlphaFoldDB" id="A0A923ITH7"/>
<keyword evidence="1" id="KW-1133">Transmembrane helix</keyword>
<feature type="transmembrane region" description="Helical" evidence="1">
    <location>
        <begin position="86"/>
        <end position="103"/>
    </location>
</feature>
<evidence type="ECO:0000313" key="3">
    <source>
        <dbReference type="Proteomes" id="UP000601055"/>
    </source>
</evidence>